<protein>
    <submittedName>
        <fullName evidence="2">Uncharacterized protein</fullName>
    </submittedName>
</protein>
<keyword evidence="3" id="KW-1185">Reference proteome</keyword>
<sequence>MDEPRAGTPARGTVPGMFSDTWHTPQVTHLVFVDGLLADSWQEPVAGTPWESYVRTPAPPPAPPPAPVHEQVHTWLTVVCGGRDAVDALTARPLDDGAIDLPVEYPQPADRQRMEATAELLDSVAARFFDPEMSYAFRHALLSLWADDPEAVTRATTAAHLAAGVCWAVGKANGVFHPVGTHRVGTIQDAFALRSPASAYGNVVAGTLRGFLPRADRWARPPGVPDLEPLGRPDLLLGATRARLVRIRDRARAAGAV</sequence>
<organism evidence="2 3">
    <name type="scientific">Nocardioides conyzicola</name>
    <dbReference type="NCBI Taxonomy" id="1651781"/>
    <lineage>
        <taxon>Bacteria</taxon>
        <taxon>Bacillati</taxon>
        <taxon>Actinomycetota</taxon>
        <taxon>Actinomycetes</taxon>
        <taxon>Propionibacteriales</taxon>
        <taxon>Nocardioidaceae</taxon>
        <taxon>Nocardioides</taxon>
    </lineage>
</organism>
<name>A0ABP8XA40_9ACTN</name>
<evidence type="ECO:0000313" key="3">
    <source>
        <dbReference type="Proteomes" id="UP001499974"/>
    </source>
</evidence>
<evidence type="ECO:0000256" key="1">
    <source>
        <dbReference type="SAM" id="MobiDB-lite"/>
    </source>
</evidence>
<feature type="region of interest" description="Disordered" evidence="1">
    <location>
        <begin position="1"/>
        <end position="20"/>
    </location>
</feature>
<evidence type="ECO:0000313" key="2">
    <source>
        <dbReference type="EMBL" id="GAA4702058.1"/>
    </source>
</evidence>
<reference evidence="3" key="1">
    <citation type="journal article" date="2019" name="Int. J. Syst. Evol. Microbiol.">
        <title>The Global Catalogue of Microorganisms (GCM) 10K type strain sequencing project: providing services to taxonomists for standard genome sequencing and annotation.</title>
        <authorList>
            <consortium name="The Broad Institute Genomics Platform"/>
            <consortium name="The Broad Institute Genome Sequencing Center for Infectious Disease"/>
            <person name="Wu L."/>
            <person name="Ma J."/>
        </authorList>
    </citation>
    <scope>NUCLEOTIDE SEQUENCE [LARGE SCALE GENOMIC DNA]</scope>
    <source>
        <strain evidence="3">JCM 18531</strain>
    </source>
</reference>
<gene>
    <name evidence="2" type="ORF">GCM10023349_19040</name>
</gene>
<proteinExistence type="predicted"/>
<accession>A0ABP8XA40</accession>
<dbReference type="Proteomes" id="UP001499974">
    <property type="component" value="Unassembled WGS sequence"/>
</dbReference>
<dbReference type="EMBL" id="BAABKM010000002">
    <property type="protein sequence ID" value="GAA4702058.1"/>
    <property type="molecule type" value="Genomic_DNA"/>
</dbReference>
<comment type="caution">
    <text evidence="2">The sequence shown here is derived from an EMBL/GenBank/DDBJ whole genome shotgun (WGS) entry which is preliminary data.</text>
</comment>